<dbReference type="Pfam" id="PF14420">
    <property type="entry name" value="Clr5"/>
    <property type="match status" value="1"/>
</dbReference>
<feature type="domain" description="Clr5" evidence="1">
    <location>
        <begin position="58"/>
        <end position="96"/>
    </location>
</feature>
<reference evidence="2 3" key="1">
    <citation type="submission" date="2015-09" db="EMBL/GenBank/DDBJ databases">
        <title>Host preference determinants of Valsa canker pathogens revealed by comparative genomics.</title>
        <authorList>
            <person name="Yin Z."/>
            <person name="Huang L."/>
        </authorList>
    </citation>
    <scope>NUCLEOTIDE SEQUENCE [LARGE SCALE GENOMIC DNA]</scope>
    <source>
        <strain evidence="2 3">03-1</strain>
    </source>
</reference>
<sequence>MPQEAFIQEGRGTVIVGKLANTGYAHSCPNITNHTQQPDYVQTHATQADTTPLPWATAAQWAQHRTTIERLYLKEYRTLREVMEIMMVQYGFRATDTTDGIITALMREVLGQKKPSGEPITPSGDVFVEPTVADFTTSMEMISNLLVKDEIDVAFSALRHIPGKIQRMLKEEPHHILHGFFHAIVKMNWDGEEARSMNSIMTAVLKYTAAFAADPALNWPPAHPLRRIFEGLTRLNTQVQLPEMAIRSWKYYMDNWELSPHAARAASYNTRPYATRPQSITLPRRHTTLDPPQYKDDSIFERLNINKDDIL</sequence>
<dbReference type="InterPro" id="IPR025676">
    <property type="entry name" value="Clr5_dom"/>
</dbReference>
<proteinExistence type="predicted"/>
<dbReference type="EMBL" id="LKEA01000047">
    <property type="protein sequence ID" value="ROV93006.1"/>
    <property type="molecule type" value="Genomic_DNA"/>
</dbReference>
<accession>A0A423VPQ4</accession>
<protein>
    <recommendedName>
        <fullName evidence="1">Clr5 domain-containing protein</fullName>
    </recommendedName>
</protein>
<dbReference type="AlphaFoldDB" id="A0A423VPQ4"/>
<evidence type="ECO:0000313" key="2">
    <source>
        <dbReference type="EMBL" id="ROV93006.1"/>
    </source>
</evidence>
<gene>
    <name evidence="2" type="ORF">VMCG_08987</name>
</gene>
<comment type="caution">
    <text evidence="2">The sequence shown here is derived from an EMBL/GenBank/DDBJ whole genome shotgun (WGS) entry which is preliminary data.</text>
</comment>
<keyword evidence="3" id="KW-1185">Reference proteome</keyword>
<name>A0A423VPQ4_9PEZI</name>
<dbReference type="Proteomes" id="UP000283895">
    <property type="component" value="Unassembled WGS sequence"/>
</dbReference>
<dbReference type="OrthoDB" id="5198000at2759"/>
<evidence type="ECO:0000259" key="1">
    <source>
        <dbReference type="Pfam" id="PF14420"/>
    </source>
</evidence>
<organism evidence="2 3">
    <name type="scientific">Cytospora schulzeri</name>
    <dbReference type="NCBI Taxonomy" id="448051"/>
    <lineage>
        <taxon>Eukaryota</taxon>
        <taxon>Fungi</taxon>
        <taxon>Dikarya</taxon>
        <taxon>Ascomycota</taxon>
        <taxon>Pezizomycotina</taxon>
        <taxon>Sordariomycetes</taxon>
        <taxon>Sordariomycetidae</taxon>
        <taxon>Diaporthales</taxon>
        <taxon>Cytosporaceae</taxon>
        <taxon>Cytospora</taxon>
    </lineage>
</organism>
<evidence type="ECO:0000313" key="3">
    <source>
        <dbReference type="Proteomes" id="UP000283895"/>
    </source>
</evidence>